<keyword evidence="1" id="KW-0808">Transferase</keyword>
<dbReference type="RefSeq" id="NP_049658.1">
    <property type="nucleotide sequence ID" value="NC_000866.4"/>
</dbReference>
<proteinExistence type="predicted"/>
<dbReference type="EMBL" id="KJ477684">
    <property type="protein sequence ID" value="AHY83521.1"/>
    <property type="molecule type" value="Genomic_DNA"/>
</dbReference>
<evidence type="ECO:0000313" key="2">
    <source>
        <dbReference type="EMBL" id="AHY83912.1"/>
    </source>
</evidence>
<accession>A0A023ZUQ1</accession>
<reference evidence="3 4" key="1">
    <citation type="journal article" date="2015" name="MBio">
        <title>Covalent Modification of Bacteriophage T4 DNA Inhibits CRISPR-Cas9.</title>
        <authorList>
            <person name="Bryson A.L."/>
            <person name="Hwang Y."/>
            <person name="Sherrill-Mix S."/>
            <person name="Wu G.D."/>
            <person name="Lewis J.D."/>
            <person name="Black L."/>
            <person name="Clark T.A."/>
            <person name="Bushman F.D."/>
        </authorList>
    </citation>
    <scope>NUCLEOTIDE SEQUENCE [LARGE SCALE GENOMIC DNA]</scope>
    <source>
        <strain evidence="2">GT7</strain>
        <strain evidence="1">Wild</strain>
    </source>
</reference>
<dbReference type="KEGG" id="vg:1258765"/>
<dbReference type="Pfam" id="PF09198">
    <property type="entry name" value="T4-Gluco-transf"/>
    <property type="match status" value="1"/>
</dbReference>
<dbReference type="Proteomes" id="UP000185271">
    <property type="component" value="Genome"/>
</dbReference>
<evidence type="ECO:0000313" key="1">
    <source>
        <dbReference type="EMBL" id="AHY83521.1"/>
    </source>
</evidence>
<gene>
    <name evidence="1" type="primary">b-gt</name>
    <name evidence="2" type="ORF">T4GT7_043</name>
    <name evidence="1" type="ORF">T4wild_043</name>
</gene>
<dbReference type="OrthoDB" id="4125at10239"/>
<dbReference type="Gene3D" id="3.40.50.2000">
    <property type="entry name" value="Glycogen Phosphorylase B"/>
    <property type="match status" value="2"/>
</dbReference>
<organismHost>
    <name type="scientific">Escherichia coli</name>
    <dbReference type="NCBI Taxonomy" id="562"/>
</organismHost>
<protein>
    <submittedName>
        <fullName evidence="1">Beta glucosyl transferase</fullName>
    </submittedName>
</protein>
<name>A0A023ZUQ1_BPT4</name>
<dbReference type="EMBL" id="KJ477686">
    <property type="protein sequence ID" value="AHY83912.1"/>
    <property type="molecule type" value="Genomic_DNA"/>
</dbReference>
<dbReference type="GO" id="GO:0033821">
    <property type="term" value="F:DNA beta-glucosyltransferase activity"/>
    <property type="evidence" value="ECO:0007669"/>
    <property type="project" value="InterPro"/>
</dbReference>
<dbReference type="GO" id="GO:0099018">
    <property type="term" value="P:symbiont-mediated evasion of host restriction-modification system"/>
    <property type="evidence" value="ECO:0007669"/>
    <property type="project" value="InterPro"/>
</dbReference>
<dbReference type="InterPro" id="IPR015281">
    <property type="entry name" value="Phage_Bgt"/>
</dbReference>
<dbReference type="Proteomes" id="UP000185269">
    <property type="component" value="Genome"/>
</dbReference>
<evidence type="ECO:0000313" key="4">
    <source>
        <dbReference type="Proteomes" id="UP000185271"/>
    </source>
</evidence>
<dbReference type="SMR" id="A0A023ZUQ1"/>
<sequence>MKIAIINMGNNVINFKTVPSSETIYLFKVISEMGLNVDIISLKNGVYTKSFDEVDVNDYDRLIVVNSSINFFGGKPNLAILSAQKFMAKYKSKIYYLFTDIRLPFSQSWPNVKNRPWAYLYTEEELLIKSPIKVISQGINLDIAKAAHKKVDNVIEFEYFPIEQYKIHMNDFQLSKPTKKTLDVIYGGSFRSGQRESKMVEFLFDTGLNIEFFGNAREKQFKNPKYPWTKAPVFTGKIPMNMVSEKNSQAIAALIIGDKNYNDNFITLRVWETMASDAVMLIDEEFDTKHRIINDARFYVNNRAELIDRVNELKHSDVLRKEMLSIQHDILNKTRAKKAEWQDAFKKAIDL</sequence>
<organism evidence="1 4">
    <name type="scientific">Enterobacteria phage T4</name>
    <name type="common">Bacteriophage T4</name>
    <dbReference type="NCBI Taxonomy" id="10665"/>
    <lineage>
        <taxon>Viruses</taxon>
        <taxon>Duplodnaviria</taxon>
        <taxon>Heunggongvirae</taxon>
        <taxon>Uroviricota</taxon>
        <taxon>Caudoviricetes</taxon>
        <taxon>Pantevenvirales</taxon>
        <taxon>Straboviridae</taxon>
        <taxon>Tevenvirinae</taxon>
        <taxon>Tequatrovirus</taxon>
    </lineage>
</organism>
<dbReference type="GeneID" id="1258765"/>
<evidence type="ECO:0000313" key="3">
    <source>
        <dbReference type="Proteomes" id="UP000185269"/>
    </source>
</evidence>
<dbReference type="SUPFAM" id="SSF53756">
    <property type="entry name" value="UDP-Glycosyltransferase/glycogen phosphorylase"/>
    <property type="match status" value="1"/>
</dbReference>